<accession>A0ABW5V7W6</accession>
<dbReference type="SUPFAM" id="SSF56300">
    <property type="entry name" value="Metallo-dependent phosphatases"/>
    <property type="match status" value="1"/>
</dbReference>
<dbReference type="Gene3D" id="3.60.21.10">
    <property type="match status" value="1"/>
</dbReference>
<dbReference type="CDD" id="cd07381">
    <property type="entry name" value="MPP_CapA"/>
    <property type="match status" value="1"/>
</dbReference>
<sequence length="349" mass="39507">MNDQTNKVSLTAVGDVLPHGRVYGGIKKESGYNFEEKLENVNGLLGSSDITTANLESIIAGKEIGLSSYPRFNSPVEIGHTLKSMGVDLVSIANNHMLDRGEKGLLKSIRNLDRIGLEYDGGYKSFEDQDRLRIFKTNGLRICFVSYTRGTNFIKVPEDKPYLANSLKEINPLKIYSTLRRIKKNKLADVIVVNMHFGEEYHLYPSSTQKEISASLADAGADVIVGHHPHVLQPPEWIETSRGTKTFVAYSLGNFFTGQNGLHRQIGAVLSLDITKPREDYKGIEIRNPKYELTFVSNKRQKDYKMHIFRDWIKENKEISTAEAIFDSEKVYSEVIDRMRKEISSLDIK</sequence>
<dbReference type="RefSeq" id="WP_382392906.1">
    <property type="nucleotide sequence ID" value="NZ_JBHUNA010000018.1"/>
</dbReference>
<dbReference type="Pfam" id="PF09587">
    <property type="entry name" value="PGA_cap"/>
    <property type="match status" value="1"/>
</dbReference>
<dbReference type="PANTHER" id="PTHR33393">
    <property type="entry name" value="POLYGLUTAMINE SYNTHESIS ACCESSORY PROTEIN RV0574C-RELATED"/>
    <property type="match status" value="1"/>
</dbReference>
<dbReference type="InterPro" id="IPR052169">
    <property type="entry name" value="CW_Biosynth-Accessory"/>
</dbReference>
<reference evidence="4" key="1">
    <citation type="journal article" date="2019" name="Int. J. Syst. Evol. Microbiol.">
        <title>The Global Catalogue of Microorganisms (GCM) 10K type strain sequencing project: providing services to taxonomists for standard genome sequencing and annotation.</title>
        <authorList>
            <consortium name="The Broad Institute Genomics Platform"/>
            <consortium name="The Broad Institute Genome Sequencing Center for Infectious Disease"/>
            <person name="Wu L."/>
            <person name="Ma J."/>
        </authorList>
    </citation>
    <scope>NUCLEOTIDE SEQUENCE [LARGE SCALE GENOMIC DNA]</scope>
    <source>
        <strain evidence="4">TISTR 1535</strain>
    </source>
</reference>
<dbReference type="InterPro" id="IPR029052">
    <property type="entry name" value="Metallo-depent_PP-like"/>
</dbReference>
<comment type="caution">
    <text evidence="3">The sequence shown here is derived from an EMBL/GenBank/DDBJ whole genome shotgun (WGS) entry which is preliminary data.</text>
</comment>
<feature type="domain" description="Capsule synthesis protein CapA" evidence="2">
    <location>
        <begin position="9"/>
        <end position="259"/>
    </location>
</feature>
<gene>
    <name evidence="3" type="ORF">ACFSUO_08110</name>
</gene>
<keyword evidence="4" id="KW-1185">Reference proteome</keyword>
<dbReference type="SMART" id="SM00854">
    <property type="entry name" value="PGA_cap"/>
    <property type="match status" value="1"/>
</dbReference>
<evidence type="ECO:0000313" key="4">
    <source>
        <dbReference type="Proteomes" id="UP001597502"/>
    </source>
</evidence>
<evidence type="ECO:0000256" key="1">
    <source>
        <dbReference type="ARBA" id="ARBA00005662"/>
    </source>
</evidence>
<organism evidence="3 4">
    <name type="scientific">Lentibacillus juripiscarius</name>
    <dbReference type="NCBI Taxonomy" id="257446"/>
    <lineage>
        <taxon>Bacteria</taxon>
        <taxon>Bacillati</taxon>
        <taxon>Bacillota</taxon>
        <taxon>Bacilli</taxon>
        <taxon>Bacillales</taxon>
        <taxon>Bacillaceae</taxon>
        <taxon>Lentibacillus</taxon>
    </lineage>
</organism>
<evidence type="ECO:0000259" key="2">
    <source>
        <dbReference type="SMART" id="SM00854"/>
    </source>
</evidence>
<evidence type="ECO:0000313" key="3">
    <source>
        <dbReference type="EMBL" id="MFD2760929.1"/>
    </source>
</evidence>
<protein>
    <submittedName>
        <fullName evidence="3">CapA family protein</fullName>
    </submittedName>
</protein>
<dbReference type="InterPro" id="IPR019079">
    <property type="entry name" value="Capsule_synth_CapA"/>
</dbReference>
<comment type="similarity">
    <text evidence="1">Belongs to the CapA family.</text>
</comment>
<name>A0ABW5V7W6_9BACI</name>
<dbReference type="PANTHER" id="PTHR33393:SF12">
    <property type="entry name" value="CAPSULE BIOSYNTHESIS PROTEIN CAPA"/>
    <property type="match status" value="1"/>
</dbReference>
<dbReference type="EMBL" id="JBHUNA010000018">
    <property type="protein sequence ID" value="MFD2760929.1"/>
    <property type="molecule type" value="Genomic_DNA"/>
</dbReference>
<dbReference type="Proteomes" id="UP001597502">
    <property type="component" value="Unassembled WGS sequence"/>
</dbReference>
<proteinExistence type="inferred from homology"/>